<organism evidence="2 3">
    <name type="scientific">Brevundimonas subvibrioides</name>
    <dbReference type="NCBI Taxonomy" id="74313"/>
    <lineage>
        <taxon>Bacteria</taxon>
        <taxon>Pseudomonadati</taxon>
        <taxon>Pseudomonadota</taxon>
        <taxon>Alphaproteobacteria</taxon>
        <taxon>Caulobacterales</taxon>
        <taxon>Caulobacteraceae</taxon>
        <taxon>Brevundimonas</taxon>
    </lineage>
</organism>
<evidence type="ECO:0000256" key="1">
    <source>
        <dbReference type="SAM" id="MobiDB-lite"/>
    </source>
</evidence>
<dbReference type="EMBL" id="NCEB01000032">
    <property type="protein sequence ID" value="OYX31407.1"/>
    <property type="molecule type" value="Genomic_DNA"/>
</dbReference>
<dbReference type="InterPro" id="IPR019632">
    <property type="entry name" value="DUF2497"/>
</dbReference>
<sequence length="208" mass="21532">MTDTTAQEPTMEEILASIRRIISEDDAPAAEAAPAAAPEPESEPAVEAEPEPEPVMAESPAPESGPAPAAEEEILDLTDRYEAPAVETIGDLDVTAVEDPEPEPFPTAFQPEPEPVHHEPVPSETSAPLDSLVGAGAAASAASAFAGLSASLARPEPSALVGGSGPTIEALARELLRPMLKEWLDANLPGIVEAAVRKEVERIARNAG</sequence>
<dbReference type="Proteomes" id="UP000215595">
    <property type="component" value="Unassembled WGS sequence"/>
</dbReference>
<feature type="compositionally biased region" description="Low complexity" evidence="1">
    <location>
        <begin position="29"/>
        <end position="39"/>
    </location>
</feature>
<feature type="region of interest" description="Disordered" evidence="1">
    <location>
        <begin position="21"/>
        <end position="129"/>
    </location>
</feature>
<proteinExistence type="predicted"/>
<dbReference type="AlphaFoldDB" id="A0A258FGR7"/>
<feature type="compositionally biased region" description="Low complexity" evidence="1">
    <location>
        <begin position="54"/>
        <end position="69"/>
    </location>
</feature>
<name>A0A258FGR7_9CAUL</name>
<evidence type="ECO:0000313" key="2">
    <source>
        <dbReference type="EMBL" id="OYX31407.1"/>
    </source>
</evidence>
<comment type="caution">
    <text evidence="2">The sequence shown here is derived from an EMBL/GenBank/DDBJ whole genome shotgun (WGS) entry which is preliminary data.</text>
</comment>
<gene>
    <name evidence="2" type="ORF">B7Z01_12705</name>
</gene>
<evidence type="ECO:0000313" key="3">
    <source>
        <dbReference type="Proteomes" id="UP000215595"/>
    </source>
</evidence>
<evidence type="ECO:0008006" key="4">
    <source>
        <dbReference type="Google" id="ProtNLM"/>
    </source>
</evidence>
<accession>A0A258FGR7</accession>
<protein>
    <recommendedName>
        <fullName evidence="4">Pole-organizing protein PopZ</fullName>
    </recommendedName>
</protein>
<reference evidence="2 3" key="1">
    <citation type="submission" date="2017-03" db="EMBL/GenBank/DDBJ databases">
        <title>Lifting the veil on microbial sulfur biogeochemistry in mining wastewaters.</title>
        <authorList>
            <person name="Kantor R.S."/>
            <person name="Colenbrander Nelson T."/>
            <person name="Marshall S."/>
            <person name="Bennett D."/>
            <person name="Apte S."/>
            <person name="Camacho D."/>
            <person name="Thomas B.C."/>
            <person name="Warren L.A."/>
            <person name="Banfield J.F."/>
        </authorList>
    </citation>
    <scope>NUCLEOTIDE SEQUENCE [LARGE SCALE GENOMIC DNA]</scope>
    <source>
        <strain evidence="2">32-69-9</strain>
    </source>
</reference>
<dbReference type="Pfam" id="PF10691">
    <property type="entry name" value="DUF2497"/>
    <property type="match status" value="1"/>
</dbReference>
<feature type="compositionally biased region" description="Acidic residues" evidence="1">
    <location>
        <begin position="40"/>
        <end position="52"/>
    </location>
</feature>